<dbReference type="SUPFAM" id="SSF52440">
    <property type="entry name" value="PreATP-grasp domain"/>
    <property type="match status" value="1"/>
</dbReference>
<evidence type="ECO:0000256" key="4">
    <source>
        <dbReference type="ARBA" id="ARBA00022598"/>
    </source>
</evidence>
<evidence type="ECO:0000256" key="5">
    <source>
        <dbReference type="ARBA" id="ARBA00022723"/>
    </source>
</evidence>
<keyword evidence="11" id="KW-0464">Manganese</keyword>
<evidence type="ECO:0000313" key="17">
    <source>
        <dbReference type="EMBL" id="MDN5213829.1"/>
    </source>
</evidence>
<dbReference type="EMBL" id="JAUJEB010000004">
    <property type="protein sequence ID" value="MDN5213829.1"/>
    <property type="molecule type" value="Genomic_DNA"/>
</dbReference>
<proteinExistence type="inferred from homology"/>
<dbReference type="PANTHER" id="PTHR23132">
    <property type="entry name" value="D-ALANINE--D-ALANINE LIGASE"/>
    <property type="match status" value="1"/>
</dbReference>
<evidence type="ECO:0000259" key="16">
    <source>
        <dbReference type="PROSITE" id="PS50975"/>
    </source>
</evidence>
<evidence type="ECO:0000256" key="10">
    <source>
        <dbReference type="ARBA" id="ARBA00022984"/>
    </source>
</evidence>
<evidence type="ECO:0000256" key="14">
    <source>
        <dbReference type="HAMAP-Rule" id="MF_00047"/>
    </source>
</evidence>
<evidence type="ECO:0000256" key="1">
    <source>
        <dbReference type="ARBA" id="ARBA00001936"/>
    </source>
</evidence>
<keyword evidence="10 14" id="KW-0573">Peptidoglycan synthesis</keyword>
<comment type="catalytic activity">
    <reaction evidence="13 14">
        <text>2 D-alanine + ATP = D-alanyl-D-alanine + ADP + phosphate + H(+)</text>
        <dbReference type="Rhea" id="RHEA:11224"/>
        <dbReference type="ChEBI" id="CHEBI:15378"/>
        <dbReference type="ChEBI" id="CHEBI:30616"/>
        <dbReference type="ChEBI" id="CHEBI:43474"/>
        <dbReference type="ChEBI" id="CHEBI:57416"/>
        <dbReference type="ChEBI" id="CHEBI:57822"/>
        <dbReference type="ChEBI" id="CHEBI:456216"/>
        <dbReference type="EC" id="6.3.2.4"/>
    </reaction>
</comment>
<evidence type="ECO:0000256" key="11">
    <source>
        <dbReference type="ARBA" id="ARBA00023211"/>
    </source>
</evidence>
<evidence type="ECO:0000256" key="6">
    <source>
        <dbReference type="ARBA" id="ARBA00022741"/>
    </source>
</evidence>
<evidence type="ECO:0000256" key="9">
    <source>
        <dbReference type="ARBA" id="ARBA00022960"/>
    </source>
</evidence>
<dbReference type="Gene3D" id="3.30.470.20">
    <property type="entry name" value="ATP-grasp fold, B domain"/>
    <property type="match status" value="1"/>
</dbReference>
<dbReference type="NCBIfam" id="NF002528">
    <property type="entry name" value="PRK01966.1-4"/>
    <property type="match status" value="1"/>
</dbReference>
<comment type="subcellular location">
    <subcellularLocation>
        <location evidence="14">Cytoplasm</location>
    </subcellularLocation>
</comment>
<dbReference type="PIRSF" id="PIRSF039102">
    <property type="entry name" value="Ddl/VanB"/>
    <property type="match status" value="1"/>
</dbReference>
<dbReference type="InterPro" id="IPR000291">
    <property type="entry name" value="D-Ala_lig_Van_CS"/>
</dbReference>
<evidence type="ECO:0000256" key="8">
    <source>
        <dbReference type="ARBA" id="ARBA00022842"/>
    </source>
</evidence>
<keyword evidence="9 14" id="KW-0133">Cell shape</keyword>
<protein>
    <recommendedName>
        <fullName evidence="14">D-alanine--D-alanine ligase</fullName>
        <ecNumber evidence="14">6.3.2.4</ecNumber>
    </recommendedName>
    <alternativeName>
        <fullName evidence="14">D-Ala-D-Ala ligase</fullName>
    </alternativeName>
    <alternativeName>
        <fullName evidence="14">D-alanylalanine synthetase</fullName>
    </alternativeName>
</protein>
<comment type="function">
    <text evidence="14">Cell wall formation.</text>
</comment>
<dbReference type="SUPFAM" id="SSF56059">
    <property type="entry name" value="Glutathione synthetase ATP-binding domain-like"/>
    <property type="match status" value="1"/>
</dbReference>
<dbReference type="Pfam" id="PF01820">
    <property type="entry name" value="Dala_Dala_lig_N"/>
    <property type="match status" value="1"/>
</dbReference>
<keyword evidence="6 15" id="KW-0547">Nucleotide-binding</keyword>
<name>A0ABT8L7U5_9BACT</name>
<comment type="caution">
    <text evidence="17">The sequence shown here is derived from an EMBL/GenBank/DDBJ whole genome shotgun (WGS) entry which is preliminary data.</text>
</comment>
<comment type="cofactor">
    <cofactor evidence="1">
        <name>Mn(2+)</name>
        <dbReference type="ChEBI" id="CHEBI:29035"/>
    </cofactor>
</comment>
<dbReference type="PANTHER" id="PTHR23132:SF25">
    <property type="entry name" value="D-ALANINE--D-ALANINE LIGASE A"/>
    <property type="match status" value="1"/>
</dbReference>
<dbReference type="Proteomes" id="UP001172083">
    <property type="component" value="Unassembled WGS sequence"/>
</dbReference>
<keyword evidence="14" id="KW-0963">Cytoplasm</keyword>
<dbReference type="InterPro" id="IPR011127">
    <property type="entry name" value="Dala_Dala_lig_N"/>
</dbReference>
<dbReference type="InterPro" id="IPR016185">
    <property type="entry name" value="PreATP-grasp_dom_sf"/>
</dbReference>
<evidence type="ECO:0000256" key="2">
    <source>
        <dbReference type="ARBA" id="ARBA00001946"/>
    </source>
</evidence>
<evidence type="ECO:0000256" key="3">
    <source>
        <dbReference type="ARBA" id="ARBA00010871"/>
    </source>
</evidence>
<keyword evidence="5" id="KW-0479">Metal-binding</keyword>
<dbReference type="NCBIfam" id="TIGR01205">
    <property type="entry name" value="D_ala_D_alaTIGR"/>
    <property type="match status" value="1"/>
</dbReference>
<evidence type="ECO:0000256" key="12">
    <source>
        <dbReference type="ARBA" id="ARBA00023316"/>
    </source>
</evidence>
<dbReference type="HAMAP" id="MF_00047">
    <property type="entry name" value="Dala_Dala_lig"/>
    <property type="match status" value="1"/>
</dbReference>
<feature type="domain" description="ATP-grasp" evidence="16">
    <location>
        <begin position="134"/>
        <end position="339"/>
    </location>
</feature>
<reference evidence="17" key="1">
    <citation type="submission" date="2023-06" db="EMBL/GenBank/DDBJ databases">
        <title>Genomic of Agaribacillus aureum.</title>
        <authorList>
            <person name="Wang G."/>
        </authorList>
    </citation>
    <scope>NUCLEOTIDE SEQUENCE</scope>
    <source>
        <strain evidence="17">BMA12</strain>
    </source>
</reference>
<dbReference type="PROSITE" id="PS00843">
    <property type="entry name" value="DALA_DALA_LIGASE_1"/>
    <property type="match status" value="1"/>
</dbReference>
<dbReference type="Gene3D" id="3.30.1490.20">
    <property type="entry name" value="ATP-grasp fold, A domain"/>
    <property type="match status" value="1"/>
</dbReference>
<sequence length="362" mass="39837">MSEKLNVGILFGGRSVEHEISIKSATNVAANIDRERYNVNLIGIDKKGGWYHCDKVSSDIEAGDPISLRLSSAGHHFYNLSTNEAILTDIIFPVLHGTDGEDGSIQGMLTSSRIPCVGSDVQSSANAMNKFTSKRLLKEAGVPVSKFLYVDFQQRDNLSYEDVVSAVGSPFIIKPASLGSSVGVSKVSNEDEFKKALENTFTYDNTGIFEEFIEGRELECGIIGNSQPIATNPGEVVISSDYEFYTYEAKYLDKDGAQIIVPAAVTDDVKSKIKSWSIAAYQALNCADYARVDLFLKPDGTVIINEINTIPGFTDASMFPMLWYDSGISYTALITKLIEMAMARTKESHRLETNFATREYQN</sequence>
<keyword evidence="8" id="KW-0460">Magnesium</keyword>
<dbReference type="EC" id="6.3.2.4" evidence="14"/>
<dbReference type="InterPro" id="IPR013815">
    <property type="entry name" value="ATP_grasp_subdomain_1"/>
</dbReference>
<accession>A0ABT8L7U5</accession>
<dbReference type="PROSITE" id="PS00844">
    <property type="entry name" value="DALA_DALA_LIGASE_2"/>
    <property type="match status" value="1"/>
</dbReference>
<keyword evidence="7 15" id="KW-0067">ATP-binding</keyword>
<dbReference type="InterPro" id="IPR011761">
    <property type="entry name" value="ATP-grasp"/>
</dbReference>
<keyword evidence="4 14" id="KW-0436">Ligase</keyword>
<evidence type="ECO:0000256" key="7">
    <source>
        <dbReference type="ARBA" id="ARBA00022840"/>
    </source>
</evidence>
<dbReference type="RefSeq" id="WP_346759169.1">
    <property type="nucleotide sequence ID" value="NZ_JAUJEB010000004.1"/>
</dbReference>
<dbReference type="InterPro" id="IPR005905">
    <property type="entry name" value="D_ala_D_ala"/>
</dbReference>
<keyword evidence="18" id="KW-1185">Reference proteome</keyword>
<comment type="pathway">
    <text evidence="14">Cell wall biogenesis; peptidoglycan biosynthesis.</text>
</comment>
<comment type="cofactor">
    <cofactor evidence="2">
        <name>Mg(2+)</name>
        <dbReference type="ChEBI" id="CHEBI:18420"/>
    </cofactor>
</comment>
<gene>
    <name evidence="14" type="primary">ddl</name>
    <name evidence="17" type="ORF">QQ020_17275</name>
</gene>
<dbReference type="Gene3D" id="3.40.50.20">
    <property type="match status" value="1"/>
</dbReference>
<keyword evidence="12 14" id="KW-0961">Cell wall biogenesis/degradation</keyword>
<evidence type="ECO:0000256" key="13">
    <source>
        <dbReference type="ARBA" id="ARBA00047614"/>
    </source>
</evidence>
<evidence type="ECO:0000313" key="18">
    <source>
        <dbReference type="Proteomes" id="UP001172083"/>
    </source>
</evidence>
<dbReference type="GO" id="GO:0016874">
    <property type="term" value="F:ligase activity"/>
    <property type="evidence" value="ECO:0007669"/>
    <property type="project" value="UniProtKB-KW"/>
</dbReference>
<comment type="similarity">
    <text evidence="3 14">Belongs to the D-alanine--D-alanine ligase family.</text>
</comment>
<organism evidence="17 18">
    <name type="scientific">Agaribacillus aureus</name>
    <dbReference type="NCBI Taxonomy" id="3051825"/>
    <lineage>
        <taxon>Bacteria</taxon>
        <taxon>Pseudomonadati</taxon>
        <taxon>Bacteroidota</taxon>
        <taxon>Cytophagia</taxon>
        <taxon>Cytophagales</taxon>
        <taxon>Splendidivirgaceae</taxon>
        <taxon>Agaribacillus</taxon>
    </lineage>
</organism>
<evidence type="ECO:0000256" key="15">
    <source>
        <dbReference type="PROSITE-ProRule" id="PRU00409"/>
    </source>
</evidence>
<dbReference type="InterPro" id="IPR011095">
    <property type="entry name" value="Dala_Dala_lig_C"/>
</dbReference>
<dbReference type="PROSITE" id="PS50975">
    <property type="entry name" value="ATP_GRASP"/>
    <property type="match status" value="1"/>
</dbReference>
<dbReference type="Pfam" id="PF07478">
    <property type="entry name" value="Dala_Dala_lig_C"/>
    <property type="match status" value="1"/>
</dbReference>